<dbReference type="SUPFAM" id="SSF48371">
    <property type="entry name" value="ARM repeat"/>
    <property type="match status" value="1"/>
</dbReference>
<gene>
    <name evidence="4" type="primary">INF2</name>
</gene>
<dbReference type="OMA" id="MVCSQQY"/>
<dbReference type="Gene3D" id="1.20.58.2220">
    <property type="entry name" value="Formin, FH2 domain"/>
    <property type="match status" value="1"/>
</dbReference>
<dbReference type="EMBL" id="AFYH01002008">
    <property type="status" value="NOT_ANNOTATED_CDS"/>
    <property type="molecule type" value="Genomic_DNA"/>
</dbReference>
<dbReference type="eggNOG" id="KOG1922">
    <property type="taxonomic scope" value="Eukaryota"/>
</dbReference>
<feature type="compositionally biased region" description="Basic and acidic residues" evidence="1">
    <location>
        <begin position="142"/>
        <end position="152"/>
    </location>
</feature>
<dbReference type="PROSITE" id="PS51082">
    <property type="entry name" value="WH2"/>
    <property type="match status" value="1"/>
</dbReference>
<feature type="domain" description="WH2" evidence="2">
    <location>
        <begin position="777"/>
        <end position="792"/>
    </location>
</feature>
<dbReference type="InterPro" id="IPR015425">
    <property type="entry name" value="FH2_Formin"/>
</dbReference>
<feature type="region of interest" description="Disordered" evidence="1">
    <location>
        <begin position="735"/>
        <end position="759"/>
    </location>
</feature>
<dbReference type="Gene3D" id="1.10.238.150">
    <property type="entry name" value="Formin, FH3 diaphanous domain"/>
    <property type="match status" value="1"/>
</dbReference>
<dbReference type="EMBL" id="AFYH01002009">
    <property type="status" value="NOT_ANNOTATED_CDS"/>
    <property type="molecule type" value="Genomic_DNA"/>
</dbReference>
<feature type="compositionally biased region" description="Basic and acidic residues" evidence="1">
    <location>
        <begin position="807"/>
        <end position="819"/>
    </location>
</feature>
<dbReference type="PROSITE" id="PS51444">
    <property type="entry name" value="FH2"/>
    <property type="match status" value="1"/>
</dbReference>
<dbReference type="EMBL" id="AFYH01002010">
    <property type="status" value="NOT_ANNOTATED_CDS"/>
    <property type="molecule type" value="Genomic_DNA"/>
</dbReference>
<dbReference type="SUPFAM" id="SSF101447">
    <property type="entry name" value="Formin homology 2 domain (FH2 domain)"/>
    <property type="match status" value="1"/>
</dbReference>
<evidence type="ECO:0000313" key="5">
    <source>
        <dbReference type="Proteomes" id="UP000008672"/>
    </source>
</evidence>
<reference evidence="5" key="1">
    <citation type="submission" date="2011-08" db="EMBL/GenBank/DDBJ databases">
        <title>The draft genome of Latimeria chalumnae.</title>
        <authorList>
            <person name="Di Palma F."/>
            <person name="Alfoldi J."/>
            <person name="Johnson J."/>
            <person name="Berlin A."/>
            <person name="Gnerre S."/>
            <person name="Jaffe D."/>
            <person name="MacCallum I."/>
            <person name="Young S."/>
            <person name="Walker B.J."/>
            <person name="Lander E."/>
            <person name="Lindblad-Toh K."/>
        </authorList>
    </citation>
    <scope>NUCLEOTIDE SEQUENCE [LARGE SCALE GENOMIC DNA]</scope>
    <source>
        <strain evidence="5">Wild caught</strain>
    </source>
</reference>
<dbReference type="Bgee" id="ENSLACG00000000985">
    <property type="expression patterns" value="Expressed in chordate pharynx and 6 other cell types or tissues"/>
</dbReference>
<dbReference type="InParanoid" id="H2ZUN0"/>
<dbReference type="AlphaFoldDB" id="H2ZUN0"/>
<dbReference type="Pfam" id="PF02181">
    <property type="entry name" value="FH2"/>
    <property type="match status" value="1"/>
</dbReference>
<dbReference type="GO" id="GO:0003779">
    <property type="term" value="F:actin binding"/>
    <property type="evidence" value="ECO:0007669"/>
    <property type="project" value="InterPro"/>
</dbReference>
<feature type="domain" description="FH2" evidence="3">
    <location>
        <begin position="359"/>
        <end position="749"/>
    </location>
</feature>
<dbReference type="STRING" id="7897.ENSLACP00000001101"/>
<dbReference type="InterPro" id="IPR016024">
    <property type="entry name" value="ARM-type_fold"/>
</dbReference>
<dbReference type="GeneTree" id="ENSGT00940000155691"/>
<evidence type="ECO:0000313" key="4">
    <source>
        <dbReference type="Ensembl" id="ENSLACP00000001101.1"/>
    </source>
</evidence>
<dbReference type="FunCoup" id="H2ZUN0">
    <property type="interactions" value="691"/>
</dbReference>
<sequence length="841" mass="92529">REKEDDDLLIQCETFEDAKADDDEELLNLYDGIDMSNHQEVFATLFNKVCSSPASFQLLSILQGLLHLEPSSHNCLFWQALEILVNRAILLADNAQEDNIDNIMKRLLVSKKRSYDQLAEEERAGKKGIDASVQTEGNADGSKSEMVSEQKTHSTTITPSPDKAIAKPFESSQASQIPPPLLPSGPPPPPLLPPPLPGTSALLTPETTSSMLLHPPPPPPPPLPGMGGMLLPPPPPPPLPGMGGVPCPPPPPPLPGMGGVPCPPPPPPLPGMGGIPCPPPPPPLPGMGGVPLPPPLPGMGAMPPPPPPLPGMSMPPPPPPLPGGSGIPPPPPLLGTTVTEVVVSQASYTHLGSARQPYYKPVHRPTVRMKKLNWQKLPAKVVLESHSLWASVRSDSDESLEPDYSSIEQLFSFPTAKPKEKKASQAKKESKEVTFLDSKKSLNLNIFLKQFRCSNEEIIAMIQKGDRAKFDVEVLKQLDKLLPEKHEIENLKSYQGEKEKLENADQFYLLLLNMPCYQLRIECMLLCEETSVILNTLRPKAELIKKACESLLSSTRLPPFCHLVLKVGNFLNFGSHTGNADGFKISTLLKLTETKANQSRITLLHHILEEVEQSYSDLLNLPEDLESVSKAAGTNLETMQSEASTSLTRLNVVAGKIASSTEDVKLQYEKPVQDDIHALKELQLLFNTIEKKKEELAEYLCEDLNKLPVEEIFAIIKNFRELFLKAIKDNKHRKEQAAKAEKRKKQLEEEEAKRQKGDHGKIIRKGAVKQEEVCIIDALLADIRKGFCLRKTGKNRRQSEIAIKNTQAEKHTDKTDAEKGGGQPNVLLNYPRVQLTIMAQK</sequence>
<dbReference type="PANTHER" id="PTHR46345">
    <property type="entry name" value="INVERTED FORMIN-2"/>
    <property type="match status" value="1"/>
</dbReference>
<dbReference type="PANTHER" id="PTHR46345:SF5">
    <property type="entry name" value="INVERTED FORMIN-2"/>
    <property type="match status" value="1"/>
</dbReference>
<dbReference type="InterPro" id="IPR003124">
    <property type="entry name" value="WH2_dom"/>
</dbReference>
<dbReference type="EMBL" id="AFYH01002011">
    <property type="status" value="NOT_ANNOTATED_CDS"/>
    <property type="molecule type" value="Genomic_DNA"/>
</dbReference>
<organism evidence="4 5">
    <name type="scientific">Latimeria chalumnae</name>
    <name type="common">Coelacanth</name>
    <dbReference type="NCBI Taxonomy" id="7897"/>
    <lineage>
        <taxon>Eukaryota</taxon>
        <taxon>Metazoa</taxon>
        <taxon>Chordata</taxon>
        <taxon>Craniata</taxon>
        <taxon>Vertebrata</taxon>
        <taxon>Euteleostomi</taxon>
        <taxon>Coelacanthiformes</taxon>
        <taxon>Coelacanthidae</taxon>
        <taxon>Latimeria</taxon>
    </lineage>
</organism>
<dbReference type="HOGENOM" id="CLU_005383_0_0_1"/>
<proteinExistence type="predicted"/>
<protein>
    <submittedName>
        <fullName evidence="4">Inverted formin 2</fullName>
    </submittedName>
</protein>
<evidence type="ECO:0000256" key="1">
    <source>
        <dbReference type="SAM" id="MobiDB-lite"/>
    </source>
</evidence>
<dbReference type="SMART" id="SM00498">
    <property type="entry name" value="FH2"/>
    <property type="match status" value="1"/>
</dbReference>
<dbReference type="Pfam" id="PF06367">
    <property type="entry name" value="Drf_FH3"/>
    <property type="match status" value="1"/>
</dbReference>
<dbReference type="CDD" id="cd22061">
    <property type="entry name" value="WH2_INF2"/>
    <property type="match status" value="1"/>
</dbReference>
<feature type="region of interest" description="Disordered" evidence="1">
    <location>
        <begin position="806"/>
        <end position="825"/>
    </location>
</feature>
<feature type="compositionally biased region" description="Basic and acidic residues" evidence="1">
    <location>
        <begin position="120"/>
        <end position="129"/>
    </location>
</feature>
<evidence type="ECO:0000259" key="3">
    <source>
        <dbReference type="PROSITE" id="PS51444"/>
    </source>
</evidence>
<dbReference type="InterPro" id="IPR042201">
    <property type="entry name" value="FH2_Formin_sf"/>
</dbReference>
<dbReference type="Ensembl" id="ENSLACT00000001111.1">
    <property type="protein sequence ID" value="ENSLACP00000001101.1"/>
    <property type="gene ID" value="ENSLACG00000000985.1"/>
</dbReference>
<dbReference type="InterPro" id="IPR010472">
    <property type="entry name" value="FH3_dom"/>
</dbReference>
<accession>H2ZUN0</accession>
<keyword evidence="5" id="KW-1185">Reference proteome</keyword>
<feature type="region of interest" description="Disordered" evidence="1">
    <location>
        <begin position="119"/>
        <end position="203"/>
    </location>
</feature>
<reference evidence="4" key="3">
    <citation type="submission" date="2025-09" db="UniProtKB">
        <authorList>
            <consortium name="Ensembl"/>
        </authorList>
    </citation>
    <scope>IDENTIFICATION</scope>
</reference>
<dbReference type="Proteomes" id="UP000008672">
    <property type="component" value="Unassembled WGS sequence"/>
</dbReference>
<feature type="compositionally biased region" description="Pro residues" evidence="1">
    <location>
        <begin position="177"/>
        <end position="197"/>
    </location>
</feature>
<reference evidence="4" key="2">
    <citation type="submission" date="2025-08" db="UniProtKB">
        <authorList>
            <consortium name="Ensembl"/>
        </authorList>
    </citation>
    <scope>IDENTIFICATION</scope>
</reference>
<name>H2ZUN0_LATCH</name>
<evidence type="ECO:0000259" key="2">
    <source>
        <dbReference type="PROSITE" id="PS51082"/>
    </source>
</evidence>